<evidence type="ECO:0000313" key="1">
    <source>
        <dbReference type="EMBL" id="ETL79683.1"/>
    </source>
</evidence>
<dbReference type="AlphaFoldDB" id="W2K3G5"/>
<proteinExistence type="predicted"/>
<sequence>LYVAEANLLYCPASRFASIRAGQYLGNGLLALSWCQFSSCALLAFKANPMPFRVIM</sequence>
<accession>W2K3G5</accession>
<reference evidence="1" key="1">
    <citation type="submission" date="2013-11" db="EMBL/GenBank/DDBJ databases">
        <title>The Genome Sequence of Phytophthora parasitica CHvinca01.</title>
        <authorList>
            <consortium name="The Broad Institute Genomics Platform"/>
            <person name="Russ C."/>
            <person name="Tyler B."/>
            <person name="Panabieres F."/>
            <person name="Shan W."/>
            <person name="Tripathy S."/>
            <person name="Grunwald N."/>
            <person name="Machado M."/>
            <person name="Johnson C.S."/>
            <person name="Arredondo F."/>
            <person name="Hong C."/>
            <person name="Coffey M."/>
            <person name="Young S.K."/>
            <person name="Zeng Q."/>
            <person name="Gargeya S."/>
            <person name="Fitzgerald M."/>
            <person name="Abouelleil A."/>
            <person name="Alvarado L."/>
            <person name="Chapman S.B."/>
            <person name="Gainer-Dewar J."/>
            <person name="Goldberg J."/>
            <person name="Griggs A."/>
            <person name="Gujja S."/>
            <person name="Hansen M."/>
            <person name="Howarth C."/>
            <person name="Imamovic A."/>
            <person name="Ireland A."/>
            <person name="Larimer J."/>
            <person name="McCowan C."/>
            <person name="Murphy C."/>
            <person name="Pearson M."/>
            <person name="Poon T.W."/>
            <person name="Priest M."/>
            <person name="Roberts A."/>
            <person name="Saif S."/>
            <person name="Shea T."/>
            <person name="Sykes S."/>
            <person name="Wortman J."/>
            <person name="Nusbaum C."/>
            <person name="Birren B."/>
        </authorList>
    </citation>
    <scope>NUCLEOTIDE SEQUENCE [LARGE SCALE GENOMIC DNA]</scope>
    <source>
        <strain evidence="1">CHvinca01</strain>
    </source>
</reference>
<feature type="non-terminal residue" evidence="1">
    <location>
        <position position="1"/>
    </location>
</feature>
<name>W2K3G5_PHYNI</name>
<gene>
    <name evidence="1" type="ORF">L917_19749</name>
</gene>
<organism evidence="1">
    <name type="scientific">Phytophthora nicotianae</name>
    <name type="common">Potato buckeye rot agent</name>
    <name type="synonym">Phytophthora parasitica</name>
    <dbReference type="NCBI Taxonomy" id="4792"/>
    <lineage>
        <taxon>Eukaryota</taxon>
        <taxon>Sar</taxon>
        <taxon>Stramenopiles</taxon>
        <taxon>Oomycota</taxon>
        <taxon>Peronosporomycetes</taxon>
        <taxon>Peronosporales</taxon>
        <taxon>Peronosporaceae</taxon>
        <taxon>Phytophthora</taxon>
    </lineage>
</organism>
<protein>
    <submittedName>
        <fullName evidence="1">Uncharacterized protein</fullName>
    </submittedName>
</protein>
<dbReference type="EMBL" id="KI682978">
    <property type="protein sequence ID" value="ETL79683.1"/>
    <property type="molecule type" value="Genomic_DNA"/>
</dbReference>
<dbReference type="Proteomes" id="UP000054423">
    <property type="component" value="Unassembled WGS sequence"/>
</dbReference>